<accession>A0ABT6NQP6</accession>
<dbReference type="EMBL" id="JARZHI010000010">
    <property type="protein sequence ID" value="MDI1430656.1"/>
    <property type="molecule type" value="Genomic_DNA"/>
</dbReference>
<protein>
    <submittedName>
        <fullName evidence="2">Uncharacterized protein</fullName>
    </submittedName>
</protein>
<keyword evidence="3" id="KW-1185">Reference proteome</keyword>
<evidence type="ECO:0000313" key="3">
    <source>
        <dbReference type="Proteomes" id="UP001160301"/>
    </source>
</evidence>
<proteinExistence type="predicted"/>
<dbReference type="Proteomes" id="UP001160301">
    <property type="component" value="Unassembled WGS sequence"/>
</dbReference>
<feature type="compositionally biased region" description="Basic and acidic residues" evidence="1">
    <location>
        <begin position="155"/>
        <end position="176"/>
    </location>
</feature>
<feature type="region of interest" description="Disordered" evidence="1">
    <location>
        <begin position="1"/>
        <end position="26"/>
    </location>
</feature>
<sequence length="348" mass="39036">MMSPDPRTTTTTTSTTTTTTTTTSTTSTAATSMINAASVALPSTPPSASVACAAGKVAEPSSSAPAKKKMSADQLWLRADNVEKMVDAAVSFQQPFWDPPVIAQLYQALARVKEASESDTNFQLVWNTFYKTWESVVVPLKEFVDDKRREFEKENEQKKLTQRNEQRRTQGNKNKETLIAAEQEQKKLREKQHQQEVAALAQAHRHHFRNPDVLKSINEKLKPIANEKPNEKPTLCTAVVEGTDMMAFGISSVGNHQPFQAFFRREDGRIHFTAAAEAHATKLEPLRAVLEGIQKAEAWEVYVCAEVDAAVQLLLRGVRLEQIKTYATDFDFKYKERCAHCTQWVAEF</sequence>
<evidence type="ECO:0000313" key="2">
    <source>
        <dbReference type="EMBL" id="MDI1430656.1"/>
    </source>
</evidence>
<dbReference type="RefSeq" id="WP_136966765.1">
    <property type="nucleotide sequence ID" value="NZ_JARZHI010000010.1"/>
</dbReference>
<name>A0ABT6NQP6_9BACT</name>
<reference evidence="2 3" key="1">
    <citation type="submission" date="2023-04" db="EMBL/GenBank/DDBJ databases">
        <title>The genome sequence of Polyangium sorediatum DSM14670.</title>
        <authorList>
            <person name="Zhang X."/>
        </authorList>
    </citation>
    <scope>NUCLEOTIDE SEQUENCE [LARGE SCALE GENOMIC DNA]</scope>
    <source>
        <strain evidence="2 3">DSM 14670</strain>
    </source>
</reference>
<evidence type="ECO:0000256" key="1">
    <source>
        <dbReference type="SAM" id="MobiDB-lite"/>
    </source>
</evidence>
<organism evidence="2 3">
    <name type="scientific">Polyangium sorediatum</name>
    <dbReference type="NCBI Taxonomy" id="889274"/>
    <lineage>
        <taxon>Bacteria</taxon>
        <taxon>Pseudomonadati</taxon>
        <taxon>Myxococcota</taxon>
        <taxon>Polyangia</taxon>
        <taxon>Polyangiales</taxon>
        <taxon>Polyangiaceae</taxon>
        <taxon>Polyangium</taxon>
    </lineage>
</organism>
<feature type="compositionally biased region" description="Low complexity" evidence="1">
    <location>
        <begin position="8"/>
        <end position="26"/>
    </location>
</feature>
<feature type="region of interest" description="Disordered" evidence="1">
    <location>
        <begin position="155"/>
        <end position="177"/>
    </location>
</feature>
<gene>
    <name evidence="2" type="ORF">QHF89_14285</name>
</gene>
<comment type="caution">
    <text evidence="2">The sequence shown here is derived from an EMBL/GenBank/DDBJ whole genome shotgun (WGS) entry which is preliminary data.</text>
</comment>